<feature type="chain" id="PRO_5038918033" evidence="6">
    <location>
        <begin position="25"/>
        <end position="373"/>
    </location>
</feature>
<dbReference type="Pfam" id="PF07833">
    <property type="entry name" value="Cu_amine_oxidN1"/>
    <property type="match status" value="1"/>
</dbReference>
<keyword evidence="3" id="KW-0378">Hydrolase</keyword>
<dbReference type="PROSITE" id="PS51257">
    <property type="entry name" value="PROKAR_LIPOPROTEIN"/>
    <property type="match status" value="1"/>
</dbReference>
<sequence length="373" mass="40873">MNSIKRWSVAAAGVLLLAGCGNTATDSAQEVRQDREGGGPQAYSYEGNNSSRMGDLGIDSNPQPGSDSQHARAGSEFEYGQVPVMRHAGKEYVDVQQLTELLGYRMRTKGGTVLIGDTGPEYELKSREAQALRQGETVSLSEAPETIEGKLCLPVGVVEELFGQDMALQFAEGQLRAKVIGEEKTSESAESTESTEENTLEMKQTARHDAYRFQEDEAGGLRMNRSGDDDATGGNLQAQAVSGGADKLLTTAKKYLGVEYVFGSTYPEDRAFDCSSYTQHVFKKHGVSLPRTARSQSKVGKTVSRKSLRKGDLLFFRVPGRFKSQNIAGHVGIYMGDGMMIHALDEPKDGVQYRSINLPFWEENFLWAKRVSE</sequence>
<dbReference type="Gene3D" id="3.90.1720.10">
    <property type="entry name" value="endopeptidase domain like (from Nostoc punctiforme)"/>
    <property type="match status" value="1"/>
</dbReference>
<dbReference type="Proteomes" id="UP000300879">
    <property type="component" value="Chromosome"/>
</dbReference>
<accession>A0A4P8XK26</accession>
<evidence type="ECO:0000313" key="8">
    <source>
        <dbReference type="EMBL" id="QCT01751.1"/>
    </source>
</evidence>
<evidence type="ECO:0000256" key="6">
    <source>
        <dbReference type="SAM" id="SignalP"/>
    </source>
</evidence>
<keyword evidence="6" id="KW-0732">Signal</keyword>
<protein>
    <submittedName>
        <fullName evidence="8">NLP/P60 protein</fullName>
    </submittedName>
</protein>
<dbReference type="Pfam" id="PF00877">
    <property type="entry name" value="NLPC_P60"/>
    <property type="match status" value="1"/>
</dbReference>
<keyword evidence="2" id="KW-0645">Protease</keyword>
<evidence type="ECO:0000256" key="2">
    <source>
        <dbReference type="ARBA" id="ARBA00022670"/>
    </source>
</evidence>
<dbReference type="InterPro" id="IPR000064">
    <property type="entry name" value="NLP_P60_dom"/>
</dbReference>
<comment type="similarity">
    <text evidence="1">Belongs to the peptidase C40 family.</text>
</comment>
<evidence type="ECO:0000259" key="7">
    <source>
        <dbReference type="PROSITE" id="PS51935"/>
    </source>
</evidence>
<feature type="signal peptide" evidence="6">
    <location>
        <begin position="1"/>
        <end position="24"/>
    </location>
</feature>
<dbReference type="RefSeq" id="WP_175415208.1">
    <property type="nucleotide sequence ID" value="NZ_CP040396.1"/>
</dbReference>
<evidence type="ECO:0000256" key="4">
    <source>
        <dbReference type="ARBA" id="ARBA00022807"/>
    </source>
</evidence>
<dbReference type="InterPro" id="IPR051202">
    <property type="entry name" value="Peptidase_C40"/>
</dbReference>
<feature type="region of interest" description="Disordered" evidence="5">
    <location>
        <begin position="181"/>
        <end position="236"/>
    </location>
</feature>
<dbReference type="GO" id="GO:0006508">
    <property type="term" value="P:proteolysis"/>
    <property type="evidence" value="ECO:0007669"/>
    <property type="project" value="UniProtKB-KW"/>
</dbReference>
<proteinExistence type="inferred from homology"/>
<dbReference type="InterPro" id="IPR012854">
    <property type="entry name" value="Cu_amine_oxidase-like_N"/>
</dbReference>
<keyword evidence="4" id="KW-0788">Thiol protease</keyword>
<dbReference type="PANTHER" id="PTHR47053:SF1">
    <property type="entry name" value="MUREIN DD-ENDOPEPTIDASE MEPH-RELATED"/>
    <property type="match status" value="1"/>
</dbReference>
<evidence type="ECO:0000256" key="5">
    <source>
        <dbReference type="SAM" id="MobiDB-lite"/>
    </source>
</evidence>
<dbReference type="EMBL" id="CP040396">
    <property type="protein sequence ID" value="QCT01751.1"/>
    <property type="molecule type" value="Genomic_DNA"/>
</dbReference>
<keyword evidence="9" id="KW-1185">Reference proteome</keyword>
<dbReference type="PROSITE" id="PS51935">
    <property type="entry name" value="NLPC_P60"/>
    <property type="match status" value="1"/>
</dbReference>
<dbReference type="PANTHER" id="PTHR47053">
    <property type="entry name" value="MUREIN DD-ENDOPEPTIDASE MEPH-RELATED"/>
    <property type="match status" value="1"/>
</dbReference>
<dbReference type="InterPro" id="IPR038765">
    <property type="entry name" value="Papain-like_cys_pep_sf"/>
</dbReference>
<evidence type="ECO:0000256" key="3">
    <source>
        <dbReference type="ARBA" id="ARBA00022801"/>
    </source>
</evidence>
<dbReference type="KEGG" id="palo:E6C60_1033"/>
<reference evidence="8 9" key="1">
    <citation type="submission" date="2019-05" db="EMBL/GenBank/DDBJ databases">
        <authorList>
            <person name="Chen C."/>
        </authorList>
    </citation>
    <scope>NUCLEOTIDE SEQUENCE [LARGE SCALE GENOMIC DNA]</scope>
    <source>
        <strain evidence="8 9">HB172198</strain>
    </source>
</reference>
<feature type="region of interest" description="Disordered" evidence="5">
    <location>
        <begin position="27"/>
        <end position="73"/>
    </location>
</feature>
<evidence type="ECO:0000256" key="1">
    <source>
        <dbReference type="ARBA" id="ARBA00007074"/>
    </source>
</evidence>
<dbReference type="AlphaFoldDB" id="A0A4P8XK26"/>
<evidence type="ECO:0000313" key="9">
    <source>
        <dbReference type="Proteomes" id="UP000300879"/>
    </source>
</evidence>
<gene>
    <name evidence="8" type="ORF">E6C60_1033</name>
</gene>
<feature type="compositionally biased region" description="Basic and acidic residues" evidence="5">
    <location>
        <begin position="204"/>
        <end position="215"/>
    </location>
</feature>
<dbReference type="SUPFAM" id="SSF54001">
    <property type="entry name" value="Cysteine proteinases"/>
    <property type="match status" value="1"/>
</dbReference>
<organism evidence="8 9">
    <name type="scientific">Paenibacillus algicola</name>
    <dbReference type="NCBI Taxonomy" id="2565926"/>
    <lineage>
        <taxon>Bacteria</taxon>
        <taxon>Bacillati</taxon>
        <taxon>Bacillota</taxon>
        <taxon>Bacilli</taxon>
        <taxon>Bacillales</taxon>
        <taxon>Paenibacillaceae</taxon>
        <taxon>Paenibacillus</taxon>
    </lineage>
</organism>
<name>A0A4P8XK26_9BACL</name>
<dbReference type="GO" id="GO:0008234">
    <property type="term" value="F:cysteine-type peptidase activity"/>
    <property type="evidence" value="ECO:0007669"/>
    <property type="project" value="UniProtKB-KW"/>
</dbReference>
<feature type="domain" description="NlpC/P60" evidence="7">
    <location>
        <begin position="242"/>
        <end position="372"/>
    </location>
</feature>